<evidence type="ECO:0000313" key="2">
    <source>
        <dbReference type="EMBL" id="OQU87326.1"/>
    </source>
</evidence>
<proteinExistence type="predicted"/>
<dbReference type="InParanoid" id="A0A1W0VYW2"/>
<dbReference type="EMBL" id="CM000762">
    <property type="protein sequence ID" value="OQU87326.1"/>
    <property type="molecule type" value="Genomic_DNA"/>
</dbReference>
<gene>
    <name evidence="2" type="ORF">SORBI_3003G256550</name>
</gene>
<protein>
    <submittedName>
        <fullName evidence="2">Uncharacterized protein</fullName>
    </submittedName>
</protein>
<organism evidence="2 3">
    <name type="scientific">Sorghum bicolor</name>
    <name type="common">Sorghum</name>
    <name type="synonym">Sorghum vulgare</name>
    <dbReference type="NCBI Taxonomy" id="4558"/>
    <lineage>
        <taxon>Eukaryota</taxon>
        <taxon>Viridiplantae</taxon>
        <taxon>Streptophyta</taxon>
        <taxon>Embryophyta</taxon>
        <taxon>Tracheophyta</taxon>
        <taxon>Spermatophyta</taxon>
        <taxon>Magnoliopsida</taxon>
        <taxon>Liliopsida</taxon>
        <taxon>Poales</taxon>
        <taxon>Poaceae</taxon>
        <taxon>PACMAD clade</taxon>
        <taxon>Panicoideae</taxon>
        <taxon>Andropogonodae</taxon>
        <taxon>Andropogoneae</taxon>
        <taxon>Sorghinae</taxon>
        <taxon>Sorghum</taxon>
    </lineage>
</organism>
<keyword evidence="1" id="KW-0812">Transmembrane</keyword>
<evidence type="ECO:0000313" key="3">
    <source>
        <dbReference type="Proteomes" id="UP000000768"/>
    </source>
</evidence>
<evidence type="ECO:0000256" key="1">
    <source>
        <dbReference type="SAM" id="Phobius"/>
    </source>
</evidence>
<keyword evidence="1" id="KW-0472">Membrane</keyword>
<feature type="transmembrane region" description="Helical" evidence="1">
    <location>
        <begin position="26"/>
        <end position="52"/>
    </location>
</feature>
<dbReference type="Gramene" id="OQU87326">
    <property type="protein sequence ID" value="OQU87326"/>
    <property type="gene ID" value="SORBI_3003G256550"/>
</dbReference>
<keyword evidence="3" id="KW-1185">Reference proteome</keyword>
<dbReference type="Proteomes" id="UP000000768">
    <property type="component" value="Chromosome 3"/>
</dbReference>
<reference evidence="2 3" key="1">
    <citation type="journal article" date="2009" name="Nature">
        <title>The Sorghum bicolor genome and the diversification of grasses.</title>
        <authorList>
            <person name="Paterson A.H."/>
            <person name="Bowers J.E."/>
            <person name="Bruggmann R."/>
            <person name="Dubchak I."/>
            <person name="Grimwood J."/>
            <person name="Gundlach H."/>
            <person name="Haberer G."/>
            <person name="Hellsten U."/>
            <person name="Mitros T."/>
            <person name="Poliakov A."/>
            <person name="Schmutz J."/>
            <person name="Spannagl M."/>
            <person name="Tang H."/>
            <person name="Wang X."/>
            <person name="Wicker T."/>
            <person name="Bharti A.K."/>
            <person name="Chapman J."/>
            <person name="Feltus F.A."/>
            <person name="Gowik U."/>
            <person name="Grigoriev I.V."/>
            <person name="Lyons E."/>
            <person name="Maher C.A."/>
            <person name="Martis M."/>
            <person name="Narechania A."/>
            <person name="Otillar R.P."/>
            <person name="Penning B.W."/>
            <person name="Salamov A.A."/>
            <person name="Wang Y."/>
            <person name="Zhang L."/>
            <person name="Carpita N.C."/>
            <person name="Freeling M."/>
            <person name="Gingle A.R."/>
            <person name="Hash C.T."/>
            <person name="Keller B."/>
            <person name="Klein P."/>
            <person name="Kresovich S."/>
            <person name="McCann M.C."/>
            <person name="Ming R."/>
            <person name="Peterson D.G."/>
            <person name="Mehboob-ur-Rahman"/>
            <person name="Ware D."/>
            <person name="Westhoff P."/>
            <person name="Mayer K.F."/>
            <person name="Messing J."/>
            <person name="Rokhsar D.S."/>
        </authorList>
    </citation>
    <scope>NUCLEOTIDE SEQUENCE [LARGE SCALE GENOMIC DNA]</scope>
    <source>
        <strain evidence="3">cv. BTx623</strain>
    </source>
</reference>
<name>A0A1W0VYW2_SORBI</name>
<dbReference type="AlphaFoldDB" id="A0A1W0VYW2"/>
<sequence>MDQQGTVQACFHRLFLASRNAISHPYVFLLCWHIVFLFVGCASCVLATVVSFSDLEGPFFLVLLKN</sequence>
<accession>A0A1W0VYW2</accession>
<reference evidence="3" key="2">
    <citation type="journal article" date="2018" name="Plant J.">
        <title>The Sorghum bicolor reference genome: improved assembly, gene annotations, a transcriptome atlas, and signatures of genome organization.</title>
        <authorList>
            <person name="McCormick R.F."/>
            <person name="Truong S.K."/>
            <person name="Sreedasyam A."/>
            <person name="Jenkins J."/>
            <person name="Shu S."/>
            <person name="Sims D."/>
            <person name="Kennedy M."/>
            <person name="Amirebrahimi M."/>
            <person name="Weers B.D."/>
            <person name="McKinley B."/>
            <person name="Mattison A."/>
            <person name="Morishige D.T."/>
            <person name="Grimwood J."/>
            <person name="Schmutz J."/>
            <person name="Mullet J.E."/>
        </authorList>
    </citation>
    <scope>NUCLEOTIDE SEQUENCE [LARGE SCALE GENOMIC DNA]</scope>
    <source>
        <strain evidence="3">cv. BTx623</strain>
    </source>
</reference>
<keyword evidence="1" id="KW-1133">Transmembrane helix</keyword>